<comment type="caution">
    <text evidence="3">The sequence shown here is derived from an EMBL/GenBank/DDBJ whole genome shotgun (WGS) entry which is preliminary data.</text>
</comment>
<dbReference type="Gene3D" id="3.40.50.1820">
    <property type="entry name" value="alpha/beta hydrolase"/>
    <property type="match status" value="1"/>
</dbReference>
<gene>
    <name evidence="3" type="ORF">A2918_03850</name>
</gene>
<dbReference type="Proteomes" id="UP000178227">
    <property type="component" value="Unassembled WGS sequence"/>
</dbReference>
<evidence type="ECO:0000313" key="4">
    <source>
        <dbReference type="Proteomes" id="UP000178227"/>
    </source>
</evidence>
<name>A0A1F8GCQ4_9BACT</name>
<evidence type="ECO:0000313" key="3">
    <source>
        <dbReference type="EMBL" id="OGN23145.1"/>
    </source>
</evidence>
<dbReference type="AlphaFoldDB" id="A0A1F8GCQ4"/>
<dbReference type="InterPro" id="IPR050300">
    <property type="entry name" value="GDXG_lipolytic_enzyme"/>
</dbReference>
<organism evidence="3 4">
    <name type="scientific">Candidatus Yanofskybacteria bacterium RIFCSPLOWO2_01_FULL_42_49</name>
    <dbReference type="NCBI Taxonomy" id="1802694"/>
    <lineage>
        <taxon>Bacteria</taxon>
        <taxon>Candidatus Yanofskyibacteriota</taxon>
    </lineage>
</organism>
<feature type="domain" description="BD-FAE-like" evidence="2">
    <location>
        <begin position="54"/>
        <end position="257"/>
    </location>
</feature>
<evidence type="ECO:0000256" key="1">
    <source>
        <dbReference type="ARBA" id="ARBA00022801"/>
    </source>
</evidence>
<proteinExistence type="predicted"/>
<dbReference type="GO" id="GO:0016787">
    <property type="term" value="F:hydrolase activity"/>
    <property type="evidence" value="ECO:0007669"/>
    <property type="project" value="UniProtKB-KW"/>
</dbReference>
<dbReference type="PANTHER" id="PTHR48081">
    <property type="entry name" value="AB HYDROLASE SUPERFAMILY PROTEIN C4A8.06C"/>
    <property type="match status" value="1"/>
</dbReference>
<evidence type="ECO:0000259" key="2">
    <source>
        <dbReference type="Pfam" id="PF20434"/>
    </source>
</evidence>
<dbReference type="InterPro" id="IPR049492">
    <property type="entry name" value="BD-FAE-like_dom"/>
</dbReference>
<accession>A0A1F8GCQ4</accession>
<protein>
    <recommendedName>
        <fullName evidence="2">BD-FAE-like domain-containing protein</fullName>
    </recommendedName>
</protein>
<dbReference type="EMBL" id="MGKI01000004">
    <property type="protein sequence ID" value="OGN23145.1"/>
    <property type="molecule type" value="Genomic_DNA"/>
</dbReference>
<reference evidence="3 4" key="1">
    <citation type="journal article" date="2016" name="Nat. Commun.">
        <title>Thousands of microbial genomes shed light on interconnected biogeochemical processes in an aquifer system.</title>
        <authorList>
            <person name="Anantharaman K."/>
            <person name="Brown C.T."/>
            <person name="Hug L.A."/>
            <person name="Sharon I."/>
            <person name="Castelle C.J."/>
            <person name="Probst A.J."/>
            <person name="Thomas B.C."/>
            <person name="Singh A."/>
            <person name="Wilkins M.J."/>
            <person name="Karaoz U."/>
            <person name="Brodie E.L."/>
            <person name="Williams K.H."/>
            <person name="Hubbard S.S."/>
            <person name="Banfield J.F."/>
        </authorList>
    </citation>
    <scope>NUCLEOTIDE SEQUENCE [LARGE SCALE GENOMIC DNA]</scope>
</reference>
<dbReference type="InterPro" id="IPR029058">
    <property type="entry name" value="AB_hydrolase_fold"/>
</dbReference>
<keyword evidence="1" id="KW-0378">Hydrolase</keyword>
<dbReference type="SUPFAM" id="SSF53474">
    <property type="entry name" value="alpha/beta-Hydrolases"/>
    <property type="match status" value="1"/>
</dbReference>
<sequence length="301" mass="32992">MSKIILVFLVLAIGGFVWLGQSDKNSDLVPNEYDIYKDILYEYREGFDDNLTSLDIYTSPDFTDKPVMVMLHGGGWQRGDKSNSGVVRPKAEYFINKGFVFISVNYRLTKDSRVNHPDNVEDVAAAISWVYSNISQYGGKGSQLYLIGHSAGAHLASLVSTDHRYLQNEGIDPNIIKGVIALDTGLFDLVSAYTGGPATRNLIELAFTKTDAASLQDGSPIAHIELGKSIPPFLILFAAERGEKGSPGQSQTFYEKLIANGYSANIKGVLSKAHSDMNKDVGKPNDPLTVEIELFLTKIHP</sequence>
<dbReference type="PANTHER" id="PTHR48081:SF33">
    <property type="entry name" value="KYNURENINE FORMAMIDASE"/>
    <property type="match status" value="1"/>
</dbReference>
<dbReference type="Pfam" id="PF20434">
    <property type="entry name" value="BD-FAE"/>
    <property type="match status" value="1"/>
</dbReference>
<dbReference type="STRING" id="1802694.A2918_03850"/>